<dbReference type="GO" id="GO:0047372">
    <property type="term" value="F:monoacylglycerol lipase activity"/>
    <property type="evidence" value="ECO:0007669"/>
    <property type="project" value="TreeGrafter"/>
</dbReference>
<dbReference type="GO" id="GO:0016042">
    <property type="term" value="P:lipid catabolic process"/>
    <property type="evidence" value="ECO:0007669"/>
    <property type="project" value="UniProtKB-KW"/>
</dbReference>
<dbReference type="SUPFAM" id="SSF53474">
    <property type="entry name" value="alpha/beta-Hydrolases"/>
    <property type="match status" value="1"/>
</dbReference>
<feature type="compositionally biased region" description="Low complexity" evidence="3">
    <location>
        <begin position="819"/>
        <end position="836"/>
    </location>
</feature>
<dbReference type="PANTHER" id="PTHR12482:SF62">
    <property type="entry name" value="LIPASE ROG1-RELATED"/>
    <property type="match status" value="1"/>
</dbReference>
<feature type="compositionally biased region" description="Basic residues" evidence="3">
    <location>
        <begin position="128"/>
        <end position="138"/>
    </location>
</feature>
<protein>
    <submittedName>
        <fullName evidence="5">Putative serine esterase family protein</fullName>
    </submittedName>
</protein>
<feature type="compositionally biased region" description="Polar residues" evidence="3">
    <location>
        <begin position="643"/>
        <end position="666"/>
    </location>
</feature>
<evidence type="ECO:0000313" key="5">
    <source>
        <dbReference type="EMBL" id="KKY27072.1"/>
    </source>
</evidence>
<dbReference type="PANTHER" id="PTHR12482">
    <property type="entry name" value="LIPASE ROG1-RELATED-RELATED"/>
    <property type="match status" value="1"/>
</dbReference>
<feature type="compositionally biased region" description="Acidic residues" evidence="3">
    <location>
        <begin position="144"/>
        <end position="154"/>
    </location>
</feature>
<feature type="domain" description="DUF676" evidence="4">
    <location>
        <begin position="87"/>
        <end position="188"/>
    </location>
</feature>
<dbReference type="AlphaFoldDB" id="A0A0G2EWQ3"/>
<dbReference type="EMBL" id="LCWF01000030">
    <property type="protein sequence ID" value="KKY27072.1"/>
    <property type="molecule type" value="Genomic_DNA"/>
</dbReference>
<feature type="region of interest" description="Disordered" evidence="3">
    <location>
        <begin position="206"/>
        <end position="230"/>
    </location>
</feature>
<reference evidence="5 6" key="2">
    <citation type="submission" date="2015-05" db="EMBL/GenBank/DDBJ databases">
        <authorList>
            <person name="Morales-Cruz A."/>
            <person name="Amrine K.C."/>
            <person name="Cantu D."/>
        </authorList>
    </citation>
    <scope>NUCLEOTIDE SEQUENCE [LARGE SCALE GENOMIC DNA]</scope>
    <source>
        <strain evidence="5">UCRPC4</strain>
    </source>
</reference>
<dbReference type="InterPro" id="IPR029058">
    <property type="entry name" value="AB_hydrolase_fold"/>
</dbReference>
<evidence type="ECO:0000259" key="4">
    <source>
        <dbReference type="Pfam" id="PF05057"/>
    </source>
</evidence>
<feature type="compositionally biased region" description="Basic and acidic residues" evidence="3">
    <location>
        <begin position="1"/>
        <end position="12"/>
    </location>
</feature>
<comment type="caution">
    <text evidence="5">The sequence shown here is derived from an EMBL/GenBank/DDBJ whole genome shotgun (WGS) entry which is preliminary data.</text>
</comment>
<evidence type="ECO:0000256" key="2">
    <source>
        <dbReference type="ARBA" id="ARBA00022963"/>
    </source>
</evidence>
<feature type="region of interest" description="Disordered" evidence="3">
    <location>
        <begin position="1"/>
        <end position="20"/>
    </location>
</feature>
<accession>A0A0G2EWQ3</accession>
<proteinExistence type="inferred from homology"/>
<feature type="compositionally biased region" description="Basic and acidic residues" evidence="3">
    <location>
        <begin position="54"/>
        <end position="69"/>
    </location>
</feature>
<dbReference type="InterPro" id="IPR007751">
    <property type="entry name" value="DUF676_lipase-like"/>
</dbReference>
<feature type="compositionally biased region" description="Polar residues" evidence="3">
    <location>
        <begin position="905"/>
        <end position="914"/>
    </location>
</feature>
<feature type="compositionally biased region" description="Polar residues" evidence="3">
    <location>
        <begin position="529"/>
        <end position="556"/>
    </location>
</feature>
<feature type="region of interest" description="Disordered" evidence="3">
    <location>
        <begin position="643"/>
        <end position="670"/>
    </location>
</feature>
<gene>
    <name evidence="5" type="ORF">UCRPC4_g01297</name>
</gene>
<keyword evidence="2" id="KW-0442">Lipid degradation</keyword>
<evidence type="ECO:0000256" key="3">
    <source>
        <dbReference type="SAM" id="MobiDB-lite"/>
    </source>
</evidence>
<feature type="region of interest" description="Disordered" evidence="3">
    <location>
        <begin position="37"/>
        <end position="85"/>
    </location>
</feature>
<reference evidence="5 6" key="1">
    <citation type="submission" date="2015-05" db="EMBL/GenBank/DDBJ databases">
        <title>Distinctive expansion of gene families associated with plant cell wall degradation and secondary metabolism in the genomes of grapevine trunk pathogens.</title>
        <authorList>
            <person name="Lawrence D.P."/>
            <person name="Travadon R."/>
            <person name="Rolshausen P.E."/>
            <person name="Baumgartner K."/>
        </authorList>
    </citation>
    <scope>NUCLEOTIDE SEQUENCE [LARGE SCALE GENOMIC DNA]</scope>
    <source>
        <strain evidence="5">UCRPC4</strain>
    </source>
</reference>
<feature type="compositionally biased region" description="Polar residues" evidence="3">
    <location>
        <begin position="868"/>
        <end position="885"/>
    </location>
</feature>
<organism evidence="5 6">
    <name type="scientific">Phaeomoniella chlamydospora</name>
    <name type="common">Phaeoacremonium chlamydosporum</name>
    <dbReference type="NCBI Taxonomy" id="158046"/>
    <lineage>
        <taxon>Eukaryota</taxon>
        <taxon>Fungi</taxon>
        <taxon>Dikarya</taxon>
        <taxon>Ascomycota</taxon>
        <taxon>Pezizomycotina</taxon>
        <taxon>Eurotiomycetes</taxon>
        <taxon>Chaetothyriomycetidae</taxon>
        <taxon>Phaeomoniellales</taxon>
        <taxon>Phaeomoniellaceae</taxon>
        <taxon>Phaeomoniella</taxon>
    </lineage>
</organism>
<feature type="domain" description="DUF676" evidence="4">
    <location>
        <begin position="242"/>
        <end position="389"/>
    </location>
</feature>
<name>A0A0G2EWQ3_PHACM</name>
<dbReference type="Pfam" id="PF05057">
    <property type="entry name" value="DUF676"/>
    <property type="match status" value="2"/>
</dbReference>
<feature type="compositionally biased region" description="Basic and acidic residues" evidence="3">
    <location>
        <begin position="768"/>
        <end position="784"/>
    </location>
</feature>
<feature type="region of interest" description="Disordered" evidence="3">
    <location>
        <begin position="427"/>
        <end position="473"/>
    </location>
</feature>
<evidence type="ECO:0000256" key="1">
    <source>
        <dbReference type="ARBA" id="ARBA00007920"/>
    </source>
</evidence>
<comment type="similarity">
    <text evidence="1">Belongs to the putative lipase ROG1 family.</text>
</comment>
<feature type="region of interest" description="Disordered" evidence="3">
    <location>
        <begin position="733"/>
        <end position="965"/>
    </location>
</feature>
<dbReference type="InterPro" id="IPR044294">
    <property type="entry name" value="Lipase-like"/>
</dbReference>
<feature type="region of interest" description="Disordered" evidence="3">
    <location>
        <begin position="126"/>
        <end position="154"/>
    </location>
</feature>
<dbReference type="Proteomes" id="UP000053317">
    <property type="component" value="Unassembled WGS sequence"/>
</dbReference>
<evidence type="ECO:0000313" key="6">
    <source>
        <dbReference type="Proteomes" id="UP000053317"/>
    </source>
</evidence>
<sequence>MHKTVGKLEDHRKLGKKNHTRLTGVFSKAVTLQVEDTDSLWNSPEFPSCDDDGMDKSEDKQERSPREDSVYAPEIPGEQGPAKKRRKRVHLVILTHGLHSNVGADMLYLKESIDACAREACEAARQDRARRRETKRSARNTSAIDDDGSSDDEHEEVIVRGFAGNAVRTERGIQYLGKRLAKYVLALTYPDQPYFPVKSSISKSISRSFSGQRTPDRGKPSHKGSSIHRDDEHGRVDLAYQITSISFIAHSLGGLVQTYAIAYINKHSPGFFELIKPINFVALATPFLGLSNENPIYVKFALDFGLVGRTGQDLGLTWRPPTAMRNGWGAMIGGLGKDSQKAEKTHPDPGTKPLLRILPTGPAHSALKQFRNRTVYSNVVNDGIVPLRTSCLLFLDWKGLERVEKARRDNGLVGTMAGWGWAELTGQNASSPRTKGFWSDIFNDNEDSDSVKTNTGRHDSEDVPLPDAEATTQDNIKNSELAGEIRHDGAQAQGSTKKSPQQTGPWSGLLSMFKPAEAKANRQPRKSSKIYQRGQTMSVQSEQTDLGETTASSAGKSPQRPPKVRGLSLYGEDAPGDGLEAPPKTTFFESAGDVLNPPLPPKEFIIDPSSRPRTIFHDRIYHPQDIPPPLAKKQRSLGPRTLSLESLRQPSGTSNHGVATRPSSNGGPIGSMKVEEKIARAYHHELSWRKVLVRLEPDAHNNIIVRRMFSNAYGWPVIQHLCDTHFAYTEAAMTKDTEESNEERVETKADAIGPEGENVKGQKAPPRAPEERGETTESADKEPRSGTQAYRLETLRPRTQSEAKEMQDEVTDLKTPAPSNSLSSSTRSHSLFRSSSAIWSDRFFEGSDDDSDLDLDENAAVSKRRPGTNDQTQLQPKVANVLSSSPREEKDLHLPGRTPHAKDASGQTTTNPPTKQGPGKVAMGTAGIGIGMKASNKIQSASDSPDDPRLGVSEQVAVAQTKKHE</sequence>
<keyword evidence="6" id="KW-1185">Reference proteome</keyword>
<feature type="compositionally biased region" description="Basic and acidic residues" evidence="3">
    <location>
        <begin position="733"/>
        <end position="749"/>
    </location>
</feature>
<feature type="compositionally biased region" description="Acidic residues" evidence="3">
    <location>
        <begin position="846"/>
        <end position="857"/>
    </location>
</feature>
<feature type="compositionally biased region" description="Polar residues" evidence="3">
    <location>
        <begin position="492"/>
        <end position="505"/>
    </location>
</feature>
<feature type="compositionally biased region" description="Basic and acidic residues" evidence="3">
    <location>
        <begin position="793"/>
        <end position="807"/>
    </location>
</feature>
<keyword evidence="2" id="KW-0443">Lipid metabolism</keyword>
<dbReference type="Gene3D" id="3.40.50.1820">
    <property type="entry name" value="alpha/beta hydrolase"/>
    <property type="match status" value="1"/>
</dbReference>
<dbReference type="OrthoDB" id="5368485at2759"/>
<feature type="region of interest" description="Disordered" evidence="3">
    <location>
        <begin position="487"/>
        <end position="575"/>
    </location>
</feature>